<evidence type="ECO:0000313" key="4">
    <source>
        <dbReference type="Proteomes" id="UP000254841"/>
    </source>
</evidence>
<evidence type="ECO:0000256" key="1">
    <source>
        <dbReference type="SAM" id="Coils"/>
    </source>
</evidence>
<dbReference type="Proteomes" id="UP000254841">
    <property type="component" value="Unassembled WGS sequence"/>
</dbReference>
<gene>
    <name evidence="3" type="ORF">NCTC12410_02035</name>
</gene>
<dbReference type="EMBL" id="UGHV01000004">
    <property type="protein sequence ID" value="STP06496.1"/>
    <property type="molecule type" value="Genomic_DNA"/>
</dbReference>
<feature type="domain" description="MobA/VirD2-like nuclease" evidence="2">
    <location>
        <begin position="96"/>
        <end position="185"/>
    </location>
</feature>
<dbReference type="AlphaFoldDB" id="A0A377JLS1"/>
<feature type="coiled-coil region" evidence="1">
    <location>
        <begin position="233"/>
        <end position="281"/>
    </location>
</feature>
<dbReference type="OrthoDB" id="5362551at2"/>
<keyword evidence="1" id="KW-0175">Coiled coil</keyword>
<dbReference type="Pfam" id="PF03432">
    <property type="entry name" value="Relaxase"/>
    <property type="match status" value="1"/>
</dbReference>
<organism evidence="3 4">
    <name type="scientific">Helicobacter canis</name>
    <dbReference type="NCBI Taxonomy" id="29419"/>
    <lineage>
        <taxon>Bacteria</taxon>
        <taxon>Pseudomonadati</taxon>
        <taxon>Campylobacterota</taxon>
        <taxon>Epsilonproteobacteria</taxon>
        <taxon>Campylobacterales</taxon>
        <taxon>Helicobacteraceae</taxon>
        <taxon>Helicobacter</taxon>
    </lineage>
</organism>
<proteinExistence type="predicted"/>
<protein>
    <submittedName>
        <fullName evidence="3">Relaxase/mobilization nuclease domain protein</fullName>
    </submittedName>
</protein>
<evidence type="ECO:0000259" key="2">
    <source>
        <dbReference type="Pfam" id="PF03432"/>
    </source>
</evidence>
<feature type="coiled-coil region" evidence="1">
    <location>
        <begin position="307"/>
        <end position="334"/>
    </location>
</feature>
<accession>A0A377JLS1</accession>
<evidence type="ECO:0000313" key="3">
    <source>
        <dbReference type="EMBL" id="STP06496.1"/>
    </source>
</evidence>
<dbReference type="InterPro" id="IPR005094">
    <property type="entry name" value="Endonuclease_MobA/VirD2"/>
</dbReference>
<dbReference type="RefSeq" id="WP_115012463.1">
    <property type="nucleotide sequence ID" value="NZ_UGHV01000004.1"/>
</dbReference>
<reference evidence="3 4" key="1">
    <citation type="submission" date="2018-06" db="EMBL/GenBank/DDBJ databases">
        <authorList>
            <consortium name="Pathogen Informatics"/>
            <person name="Doyle S."/>
        </authorList>
    </citation>
    <scope>NUCLEOTIDE SEQUENCE [LARGE SCALE GENOMIC DNA]</scope>
    <source>
        <strain evidence="3 4">NCTC12410</strain>
    </source>
</reference>
<name>A0A377JLS1_9HELI</name>
<sequence>MKTFKQLEHIFFDYEEQKRKKVRDEYLDSSSYTFMPSRAILPQKSSVFSKQVVIKLLSNLSSNGVKNALSYVIRNSAFDFAFNESHQPIRIDEILRQWQKDFSTQPNAKEAWHFTFCLDELKSERNIKALQDSVKEVMQTHFYGYKYVSVLHTHQHKPHIHIILNKTNIFTHKKLHFNNKQEIKNFWNLLREDFKNALNFHNPNFNYKNSYRYEHNLLKESAKASIEIPLNIAENIAKQIAALESKIQLYETKSHNLTKTISQHTQEKRKLINELKLLIQSGNKCYFQLLNSIKATNKELCSLRQSNKGYQTQKKQLQEQIRKLREQRLYYKSSYDSLAKKQAYAEFLRTKKQTKADIFVLRQIQSEIALNEKNLAKNTESQINADLIMARTLHKKSNAFVMIGIAKDLDSHLKALAHIEISDSVRETLQDYETKLLENKAFVLKMCQQKVMILQEYLKGKKSPYKLKELNALCNFLGLENQTQTQEPSKTYSSTHTQELLSNELIDVFLRWYCKKQHITNPAIYEAHLREKIHNGTFENFKEQYRAFIEENKAIKKL</sequence>